<dbReference type="OrthoDB" id="5523787at2"/>
<dbReference type="InterPro" id="IPR011990">
    <property type="entry name" value="TPR-like_helical_dom_sf"/>
</dbReference>
<evidence type="ECO:0000313" key="1">
    <source>
        <dbReference type="EMBL" id="KYF73741.1"/>
    </source>
</evidence>
<evidence type="ECO:0000313" key="2">
    <source>
        <dbReference type="Proteomes" id="UP000075260"/>
    </source>
</evidence>
<protein>
    <recommendedName>
        <fullName evidence="3">Tetratrico peptide repeat group 5 domain-containing protein</fullName>
    </recommendedName>
</protein>
<dbReference type="EMBL" id="JEMA01000169">
    <property type="protein sequence ID" value="KYF73741.1"/>
    <property type="molecule type" value="Genomic_DNA"/>
</dbReference>
<organism evidence="1 2">
    <name type="scientific">Sorangium cellulosum</name>
    <name type="common">Polyangium cellulosum</name>
    <dbReference type="NCBI Taxonomy" id="56"/>
    <lineage>
        <taxon>Bacteria</taxon>
        <taxon>Pseudomonadati</taxon>
        <taxon>Myxococcota</taxon>
        <taxon>Polyangia</taxon>
        <taxon>Polyangiales</taxon>
        <taxon>Polyangiaceae</taxon>
        <taxon>Sorangium</taxon>
    </lineage>
</organism>
<accession>A0A150R0T6</accession>
<gene>
    <name evidence="1" type="ORF">BE15_34800</name>
</gene>
<evidence type="ECO:0008006" key="3">
    <source>
        <dbReference type="Google" id="ProtNLM"/>
    </source>
</evidence>
<dbReference type="Pfam" id="PF13432">
    <property type="entry name" value="TPR_16"/>
    <property type="match status" value="1"/>
</dbReference>
<sequence>MSAEALLLRAQSRLAQGKSAEASAAYRDLLAQHPSSPEARAALVSLGQLALHQGKTAAALGHFERYLAGGGGSLAAEARVGRIQCLRRLGRTADERAAIADFLARHGASVHAPRLRARLSELGGG</sequence>
<reference evidence="1 2" key="1">
    <citation type="submission" date="2014-02" db="EMBL/GenBank/DDBJ databases">
        <title>The small core and large imbalanced accessory genome model reveals a collaborative survival strategy of Sorangium cellulosum strains in nature.</title>
        <authorList>
            <person name="Han K."/>
            <person name="Peng R."/>
            <person name="Blom J."/>
            <person name="Li Y.-Z."/>
        </authorList>
    </citation>
    <scope>NUCLEOTIDE SEQUENCE [LARGE SCALE GENOMIC DNA]</scope>
    <source>
        <strain evidence="1 2">So0008-312</strain>
    </source>
</reference>
<proteinExistence type="predicted"/>
<comment type="caution">
    <text evidence="1">The sequence shown here is derived from an EMBL/GenBank/DDBJ whole genome shotgun (WGS) entry which is preliminary data.</text>
</comment>
<dbReference type="Gene3D" id="1.25.40.10">
    <property type="entry name" value="Tetratricopeptide repeat domain"/>
    <property type="match status" value="1"/>
</dbReference>
<name>A0A150R0T6_SORCE</name>
<dbReference type="SUPFAM" id="SSF48452">
    <property type="entry name" value="TPR-like"/>
    <property type="match status" value="1"/>
</dbReference>
<dbReference type="Proteomes" id="UP000075260">
    <property type="component" value="Unassembled WGS sequence"/>
</dbReference>
<dbReference type="AlphaFoldDB" id="A0A150R0T6"/>